<dbReference type="InterPro" id="IPR003661">
    <property type="entry name" value="HisK_dim/P_dom"/>
</dbReference>
<dbReference type="SUPFAM" id="SSF47384">
    <property type="entry name" value="Homodimeric domain of signal transducing histidine kinase"/>
    <property type="match status" value="1"/>
</dbReference>
<dbReference type="Proteomes" id="UP000597444">
    <property type="component" value="Unassembled WGS sequence"/>
</dbReference>
<dbReference type="GO" id="GO:0005886">
    <property type="term" value="C:plasma membrane"/>
    <property type="evidence" value="ECO:0007669"/>
    <property type="project" value="UniProtKB-SubCell"/>
</dbReference>
<dbReference type="SUPFAM" id="SSF55874">
    <property type="entry name" value="ATPase domain of HSP90 chaperone/DNA topoisomerase II/histidine kinase"/>
    <property type="match status" value="1"/>
</dbReference>
<dbReference type="PANTHER" id="PTHR43711:SF31">
    <property type="entry name" value="HISTIDINE KINASE"/>
    <property type="match status" value="1"/>
</dbReference>
<evidence type="ECO:0000256" key="3">
    <source>
        <dbReference type="ARBA" id="ARBA00004314"/>
    </source>
</evidence>
<name>A0A8J3ID85_9CHLR</name>
<keyword evidence="9 14" id="KW-0418">Kinase</keyword>
<evidence type="ECO:0000256" key="2">
    <source>
        <dbReference type="ARBA" id="ARBA00004236"/>
    </source>
</evidence>
<comment type="subcellular location">
    <subcellularLocation>
        <location evidence="2">Cell membrane</location>
    </subcellularLocation>
    <subcellularLocation>
        <location evidence="3">Membrane raft</location>
        <topology evidence="3">Multi-pass membrane protein</topology>
    </subcellularLocation>
</comment>
<dbReference type="PROSITE" id="PS50109">
    <property type="entry name" value="HIS_KIN"/>
    <property type="match status" value="1"/>
</dbReference>
<keyword evidence="7" id="KW-0808">Transferase</keyword>
<evidence type="ECO:0000256" key="12">
    <source>
        <dbReference type="ARBA" id="ARBA00023136"/>
    </source>
</evidence>
<dbReference type="GO" id="GO:0005524">
    <property type="term" value="F:ATP binding"/>
    <property type="evidence" value="ECO:0007669"/>
    <property type="project" value="UniProtKB-KW"/>
</dbReference>
<keyword evidence="11" id="KW-0902">Two-component regulatory system</keyword>
<keyword evidence="12" id="KW-0472">Membrane</keyword>
<evidence type="ECO:0000256" key="11">
    <source>
        <dbReference type="ARBA" id="ARBA00023012"/>
    </source>
</evidence>
<evidence type="ECO:0000256" key="6">
    <source>
        <dbReference type="ARBA" id="ARBA00022553"/>
    </source>
</evidence>
<evidence type="ECO:0000256" key="8">
    <source>
        <dbReference type="ARBA" id="ARBA00022741"/>
    </source>
</evidence>
<evidence type="ECO:0000313" key="14">
    <source>
        <dbReference type="EMBL" id="GHO93239.1"/>
    </source>
</evidence>
<organism evidence="14 15">
    <name type="scientific">Reticulibacter mediterranei</name>
    <dbReference type="NCBI Taxonomy" id="2778369"/>
    <lineage>
        <taxon>Bacteria</taxon>
        <taxon>Bacillati</taxon>
        <taxon>Chloroflexota</taxon>
        <taxon>Ktedonobacteria</taxon>
        <taxon>Ktedonobacterales</taxon>
        <taxon>Reticulibacteraceae</taxon>
        <taxon>Reticulibacter</taxon>
    </lineage>
</organism>
<dbReference type="InterPro" id="IPR036097">
    <property type="entry name" value="HisK_dim/P_sf"/>
</dbReference>
<comment type="caution">
    <text evidence="14">The sequence shown here is derived from an EMBL/GenBank/DDBJ whole genome shotgun (WGS) entry which is preliminary data.</text>
</comment>
<dbReference type="InterPro" id="IPR003594">
    <property type="entry name" value="HATPase_dom"/>
</dbReference>
<keyword evidence="6" id="KW-0597">Phosphoprotein</keyword>
<dbReference type="SMART" id="SM00387">
    <property type="entry name" value="HATPase_c"/>
    <property type="match status" value="1"/>
</dbReference>
<dbReference type="InterPro" id="IPR050736">
    <property type="entry name" value="Sensor_HK_Regulatory"/>
</dbReference>
<evidence type="ECO:0000256" key="1">
    <source>
        <dbReference type="ARBA" id="ARBA00000085"/>
    </source>
</evidence>
<dbReference type="FunFam" id="1.10.287.130:FF:000001">
    <property type="entry name" value="Two-component sensor histidine kinase"/>
    <property type="match status" value="1"/>
</dbReference>
<evidence type="ECO:0000256" key="5">
    <source>
        <dbReference type="ARBA" id="ARBA00022475"/>
    </source>
</evidence>
<dbReference type="Gene3D" id="3.30.565.10">
    <property type="entry name" value="Histidine kinase-like ATPase, C-terminal domain"/>
    <property type="match status" value="1"/>
</dbReference>
<accession>A0A8J3ID85</accession>
<evidence type="ECO:0000256" key="7">
    <source>
        <dbReference type="ARBA" id="ARBA00022679"/>
    </source>
</evidence>
<gene>
    <name evidence="14" type="ORF">KSF_032870</name>
</gene>
<keyword evidence="5" id="KW-1003">Cell membrane</keyword>
<keyword evidence="15" id="KW-1185">Reference proteome</keyword>
<dbReference type="PRINTS" id="PR00344">
    <property type="entry name" value="BCTRLSENSOR"/>
</dbReference>
<keyword evidence="8" id="KW-0547">Nucleotide-binding</keyword>
<dbReference type="InterPro" id="IPR005467">
    <property type="entry name" value="His_kinase_dom"/>
</dbReference>
<evidence type="ECO:0000313" key="15">
    <source>
        <dbReference type="Proteomes" id="UP000597444"/>
    </source>
</evidence>
<comment type="catalytic activity">
    <reaction evidence="1">
        <text>ATP + protein L-histidine = ADP + protein N-phospho-L-histidine.</text>
        <dbReference type="EC" id="2.7.13.3"/>
    </reaction>
</comment>
<dbReference type="GO" id="GO:0000155">
    <property type="term" value="F:phosphorelay sensor kinase activity"/>
    <property type="evidence" value="ECO:0007669"/>
    <property type="project" value="InterPro"/>
</dbReference>
<dbReference type="InterPro" id="IPR036890">
    <property type="entry name" value="HATPase_C_sf"/>
</dbReference>
<feature type="domain" description="Histidine kinase" evidence="13">
    <location>
        <begin position="147"/>
        <end position="373"/>
    </location>
</feature>
<dbReference type="CDD" id="cd00082">
    <property type="entry name" value="HisKA"/>
    <property type="match status" value="1"/>
</dbReference>
<dbReference type="GO" id="GO:0045121">
    <property type="term" value="C:membrane raft"/>
    <property type="evidence" value="ECO:0007669"/>
    <property type="project" value="UniProtKB-SubCell"/>
</dbReference>
<dbReference type="Pfam" id="PF02518">
    <property type="entry name" value="HATPase_c"/>
    <property type="match status" value="1"/>
</dbReference>
<dbReference type="Pfam" id="PF00512">
    <property type="entry name" value="HisKA"/>
    <property type="match status" value="1"/>
</dbReference>
<dbReference type="SMART" id="SM00388">
    <property type="entry name" value="HisKA"/>
    <property type="match status" value="1"/>
</dbReference>
<dbReference type="Gene3D" id="1.10.287.130">
    <property type="match status" value="1"/>
</dbReference>
<keyword evidence="10" id="KW-0067">ATP-binding</keyword>
<dbReference type="EC" id="2.7.13.3" evidence="4"/>
<protein>
    <recommendedName>
        <fullName evidence="4">histidine kinase</fullName>
        <ecNumber evidence="4">2.7.13.3</ecNumber>
    </recommendedName>
</protein>
<dbReference type="AlphaFoldDB" id="A0A8J3ID85"/>
<proteinExistence type="predicted"/>
<dbReference type="FunFam" id="3.30.565.10:FF:000023">
    <property type="entry name" value="PAS domain-containing sensor histidine kinase"/>
    <property type="match status" value="1"/>
</dbReference>
<evidence type="ECO:0000256" key="10">
    <source>
        <dbReference type="ARBA" id="ARBA00022840"/>
    </source>
</evidence>
<evidence type="ECO:0000259" key="13">
    <source>
        <dbReference type="PROSITE" id="PS50109"/>
    </source>
</evidence>
<evidence type="ECO:0000256" key="4">
    <source>
        <dbReference type="ARBA" id="ARBA00012438"/>
    </source>
</evidence>
<evidence type="ECO:0000256" key="9">
    <source>
        <dbReference type="ARBA" id="ARBA00022777"/>
    </source>
</evidence>
<dbReference type="InterPro" id="IPR004358">
    <property type="entry name" value="Sig_transdc_His_kin-like_C"/>
</dbReference>
<dbReference type="EMBL" id="BNJK01000001">
    <property type="protein sequence ID" value="GHO93239.1"/>
    <property type="molecule type" value="Genomic_DNA"/>
</dbReference>
<dbReference type="CDD" id="cd00075">
    <property type="entry name" value="HATPase"/>
    <property type="match status" value="1"/>
</dbReference>
<sequence>MGGVMSRTAAINYRQLFISLFEALPLPAFVVDRDLLIHYINAPARQFCQVPVSVRKTKIDTVLRVPALLQLLQECIRTSNSQQGQYEKGDSDITWNIAIAPLIHQSVAKKAEANGEAESCPLYFAVTIEDLSEMHRLERVQRDFLANISHELRTPLTSVRLMTETLEDVIETDPDKAQQFIEKIETEIQYLSGLVAELLELSRIESGQMPMSIEPVEAERLVREVMARMLPLAQRHRVRMLTEIDLGKTMVAADSKLITRVLFNLVHNAIKFTSTGGMVVIGTAPQADQHAQRFYVRDTGVGIREEDLPRVFERFFKTDRARSKANFMGPGGGGTGLGLAIARQVVEAHGGYIWAESAFEEGSTFSFTLPIAVQTDKELERYV</sequence>
<dbReference type="PANTHER" id="PTHR43711">
    <property type="entry name" value="TWO-COMPONENT HISTIDINE KINASE"/>
    <property type="match status" value="1"/>
</dbReference>
<reference evidence="14" key="1">
    <citation type="submission" date="2020-10" db="EMBL/GenBank/DDBJ databases">
        <title>Taxonomic study of unclassified bacteria belonging to the class Ktedonobacteria.</title>
        <authorList>
            <person name="Yabe S."/>
            <person name="Wang C.M."/>
            <person name="Zheng Y."/>
            <person name="Sakai Y."/>
            <person name="Cavaletti L."/>
            <person name="Monciardini P."/>
            <person name="Donadio S."/>
        </authorList>
    </citation>
    <scope>NUCLEOTIDE SEQUENCE</scope>
    <source>
        <strain evidence="14">ID150040</strain>
    </source>
</reference>